<feature type="non-terminal residue" evidence="1">
    <location>
        <position position="1"/>
    </location>
</feature>
<proteinExistence type="predicted"/>
<dbReference type="EMBL" id="ML986485">
    <property type="protein sequence ID" value="KAF2280425.1"/>
    <property type="molecule type" value="Genomic_DNA"/>
</dbReference>
<keyword evidence="2" id="KW-1185">Reference proteome</keyword>
<dbReference type="InterPro" id="IPR003607">
    <property type="entry name" value="HD/PDEase_dom"/>
</dbReference>
<dbReference type="GeneID" id="54548159"/>
<dbReference type="PANTHER" id="PTHR33594">
    <property type="entry name" value="SUPERFAMILY HYDROLASE, PUTATIVE (AFU_ORTHOLOGUE AFUA_1G03035)-RELATED"/>
    <property type="match status" value="1"/>
</dbReference>
<name>A0A6A6JW13_WESOR</name>
<evidence type="ECO:0000313" key="1">
    <source>
        <dbReference type="EMBL" id="KAF2280425.1"/>
    </source>
</evidence>
<organism evidence="1 2">
    <name type="scientific">Westerdykella ornata</name>
    <dbReference type="NCBI Taxonomy" id="318751"/>
    <lineage>
        <taxon>Eukaryota</taxon>
        <taxon>Fungi</taxon>
        <taxon>Dikarya</taxon>
        <taxon>Ascomycota</taxon>
        <taxon>Pezizomycotina</taxon>
        <taxon>Dothideomycetes</taxon>
        <taxon>Pleosporomycetidae</taxon>
        <taxon>Pleosporales</taxon>
        <taxon>Sporormiaceae</taxon>
        <taxon>Westerdykella</taxon>
    </lineage>
</organism>
<dbReference type="SUPFAM" id="SSF109604">
    <property type="entry name" value="HD-domain/PDEase-like"/>
    <property type="match status" value="1"/>
</dbReference>
<protein>
    <recommendedName>
        <fullName evidence="3">HD domain-containing protein</fullName>
    </recommendedName>
</protein>
<dbReference type="PANTHER" id="PTHR33594:SF1">
    <property type="entry name" value="HD_PDEASE DOMAIN-CONTAINING PROTEIN"/>
    <property type="match status" value="1"/>
</dbReference>
<dbReference type="RefSeq" id="XP_033657963.1">
    <property type="nucleotide sequence ID" value="XM_033794984.1"/>
</dbReference>
<evidence type="ECO:0000313" key="2">
    <source>
        <dbReference type="Proteomes" id="UP000800097"/>
    </source>
</evidence>
<accession>A0A6A6JW13</accession>
<dbReference type="OrthoDB" id="16547at2759"/>
<reference evidence="1" key="1">
    <citation type="journal article" date="2020" name="Stud. Mycol.">
        <title>101 Dothideomycetes genomes: a test case for predicting lifestyles and emergence of pathogens.</title>
        <authorList>
            <person name="Haridas S."/>
            <person name="Albert R."/>
            <person name="Binder M."/>
            <person name="Bloem J."/>
            <person name="Labutti K."/>
            <person name="Salamov A."/>
            <person name="Andreopoulos B."/>
            <person name="Baker S."/>
            <person name="Barry K."/>
            <person name="Bills G."/>
            <person name="Bluhm B."/>
            <person name="Cannon C."/>
            <person name="Castanera R."/>
            <person name="Culley D."/>
            <person name="Daum C."/>
            <person name="Ezra D."/>
            <person name="Gonzalez J."/>
            <person name="Henrissat B."/>
            <person name="Kuo A."/>
            <person name="Liang C."/>
            <person name="Lipzen A."/>
            <person name="Lutzoni F."/>
            <person name="Magnuson J."/>
            <person name="Mondo S."/>
            <person name="Nolan M."/>
            <person name="Ohm R."/>
            <person name="Pangilinan J."/>
            <person name="Park H.-J."/>
            <person name="Ramirez L."/>
            <person name="Alfaro M."/>
            <person name="Sun H."/>
            <person name="Tritt A."/>
            <person name="Yoshinaga Y."/>
            <person name="Zwiers L.-H."/>
            <person name="Turgeon B."/>
            <person name="Goodwin S."/>
            <person name="Spatafora J."/>
            <person name="Crous P."/>
            <person name="Grigoriev I."/>
        </authorList>
    </citation>
    <scope>NUCLEOTIDE SEQUENCE</scope>
    <source>
        <strain evidence="1">CBS 379.55</strain>
    </source>
</reference>
<gene>
    <name evidence="1" type="ORF">EI97DRAFT_363360</name>
</gene>
<sequence length="166" mass="19156">DLDPTKLFMSMIVHDVGDQKYIDIAKGETPESKTKHLLKASGIPDHLAHDIWVIANGVSFSAERRDPDRVRELIKLHPELAIVQDADRLDSLGFVGIARCFTFGGHHEKRKYGTFDKAAQHIIERFMQYLPMMKTESGKKEAWARWPEMELFWKMFQKETDVSTVL</sequence>
<feature type="non-terminal residue" evidence="1">
    <location>
        <position position="166"/>
    </location>
</feature>
<evidence type="ECO:0008006" key="3">
    <source>
        <dbReference type="Google" id="ProtNLM"/>
    </source>
</evidence>
<dbReference type="CDD" id="cd00077">
    <property type="entry name" value="HDc"/>
    <property type="match status" value="1"/>
</dbReference>
<dbReference type="Proteomes" id="UP000800097">
    <property type="component" value="Unassembled WGS sequence"/>
</dbReference>
<dbReference type="Gene3D" id="1.10.3210.50">
    <property type="match status" value="1"/>
</dbReference>
<dbReference type="AlphaFoldDB" id="A0A6A6JW13"/>